<dbReference type="RefSeq" id="WP_043983088.1">
    <property type="nucleotide sequence ID" value="NZ_JBHSXZ010000008.1"/>
</dbReference>
<dbReference type="GO" id="GO:0055085">
    <property type="term" value="P:transmembrane transport"/>
    <property type="evidence" value="ECO:0007669"/>
    <property type="project" value="UniProtKB-ARBA"/>
</dbReference>
<reference evidence="6 7" key="1">
    <citation type="submission" date="2018-08" db="EMBL/GenBank/DDBJ databases">
        <title>Meiothermus cateniformans JCM 15151 genome sequencing project.</title>
        <authorList>
            <person name="Da Costa M.S."/>
            <person name="Albuquerque L."/>
            <person name="Raposo P."/>
            <person name="Froufe H.J.C."/>
            <person name="Barroso C.S."/>
            <person name="Egas C."/>
        </authorList>
    </citation>
    <scope>NUCLEOTIDE SEQUENCE [LARGE SCALE GENOMIC DNA]</scope>
    <source>
        <strain evidence="6 7">JCM 15151</strain>
    </source>
</reference>
<dbReference type="CDD" id="cd03257">
    <property type="entry name" value="ABC_NikE_OppD_transporters"/>
    <property type="match status" value="2"/>
</dbReference>
<dbReference type="SUPFAM" id="SSF52540">
    <property type="entry name" value="P-loop containing nucleoside triphosphate hydrolases"/>
    <property type="match status" value="2"/>
</dbReference>
<dbReference type="PROSITE" id="PS50893">
    <property type="entry name" value="ABC_TRANSPORTER_2"/>
    <property type="match status" value="2"/>
</dbReference>
<dbReference type="FunFam" id="3.40.50.300:FF:000016">
    <property type="entry name" value="Oligopeptide ABC transporter ATP-binding component"/>
    <property type="match status" value="2"/>
</dbReference>
<organism evidence="6 7">
    <name type="scientific">Meiothermus taiwanensis</name>
    <dbReference type="NCBI Taxonomy" id="172827"/>
    <lineage>
        <taxon>Bacteria</taxon>
        <taxon>Thermotogati</taxon>
        <taxon>Deinococcota</taxon>
        <taxon>Deinococci</taxon>
        <taxon>Thermales</taxon>
        <taxon>Thermaceae</taxon>
        <taxon>Meiothermus</taxon>
    </lineage>
</organism>
<dbReference type="InterPro" id="IPR003593">
    <property type="entry name" value="AAA+_ATPase"/>
</dbReference>
<dbReference type="EC" id="3.6.3.-" evidence="6"/>
<dbReference type="Proteomes" id="UP000266089">
    <property type="component" value="Unassembled WGS sequence"/>
</dbReference>
<dbReference type="InterPro" id="IPR050319">
    <property type="entry name" value="ABC_transp_ATP-bind"/>
</dbReference>
<name>A0A399DTU6_9DEIN</name>
<dbReference type="GO" id="GO:0015833">
    <property type="term" value="P:peptide transport"/>
    <property type="evidence" value="ECO:0007669"/>
    <property type="project" value="InterPro"/>
</dbReference>
<keyword evidence="2" id="KW-0813">Transport</keyword>
<dbReference type="AlphaFoldDB" id="A0A399DTU6"/>
<keyword evidence="4 6" id="KW-0067">ATP-binding</keyword>
<dbReference type="NCBIfam" id="NF007739">
    <property type="entry name" value="PRK10419.1"/>
    <property type="match status" value="2"/>
</dbReference>
<dbReference type="InterPro" id="IPR017871">
    <property type="entry name" value="ABC_transporter-like_CS"/>
</dbReference>
<dbReference type="GO" id="GO:0005524">
    <property type="term" value="F:ATP binding"/>
    <property type="evidence" value="ECO:0007669"/>
    <property type="project" value="UniProtKB-KW"/>
</dbReference>
<evidence type="ECO:0000256" key="2">
    <source>
        <dbReference type="ARBA" id="ARBA00022448"/>
    </source>
</evidence>
<evidence type="ECO:0000256" key="4">
    <source>
        <dbReference type="ARBA" id="ARBA00022840"/>
    </source>
</evidence>
<dbReference type="PANTHER" id="PTHR43776:SF7">
    <property type="entry name" value="D,D-DIPEPTIDE TRANSPORT ATP-BINDING PROTEIN DDPF-RELATED"/>
    <property type="match status" value="1"/>
</dbReference>
<dbReference type="EMBL" id="QWKX01000062">
    <property type="protein sequence ID" value="RIH75615.1"/>
    <property type="molecule type" value="Genomic_DNA"/>
</dbReference>
<evidence type="ECO:0000313" key="6">
    <source>
        <dbReference type="EMBL" id="RIH75615.1"/>
    </source>
</evidence>
<dbReference type="OrthoDB" id="9802264at2"/>
<dbReference type="Pfam" id="PF08352">
    <property type="entry name" value="oligo_HPY"/>
    <property type="match status" value="2"/>
</dbReference>
<dbReference type="PROSITE" id="PS00211">
    <property type="entry name" value="ABC_TRANSPORTER_1"/>
    <property type="match status" value="2"/>
</dbReference>
<dbReference type="SMART" id="SM00382">
    <property type="entry name" value="AAA"/>
    <property type="match status" value="2"/>
</dbReference>
<dbReference type="PANTHER" id="PTHR43776">
    <property type="entry name" value="TRANSPORT ATP-BINDING PROTEIN"/>
    <property type="match status" value="1"/>
</dbReference>
<dbReference type="GO" id="GO:0016887">
    <property type="term" value="F:ATP hydrolysis activity"/>
    <property type="evidence" value="ECO:0007669"/>
    <property type="project" value="InterPro"/>
</dbReference>
<evidence type="ECO:0000259" key="5">
    <source>
        <dbReference type="PROSITE" id="PS50893"/>
    </source>
</evidence>
<evidence type="ECO:0000313" key="7">
    <source>
        <dbReference type="Proteomes" id="UP000266089"/>
    </source>
</evidence>
<protein>
    <submittedName>
        <fullName evidence="6">Glutathione import ATP-binding protein GsiA</fullName>
        <ecNumber evidence="6">3.6.3.-</ecNumber>
    </submittedName>
</protein>
<dbReference type="Gene3D" id="3.40.50.300">
    <property type="entry name" value="P-loop containing nucleotide triphosphate hydrolases"/>
    <property type="match status" value="2"/>
</dbReference>
<dbReference type="NCBIfam" id="NF008453">
    <property type="entry name" value="PRK11308.1"/>
    <property type="match status" value="2"/>
</dbReference>
<feature type="domain" description="ABC transporter" evidence="5">
    <location>
        <begin position="297"/>
        <end position="537"/>
    </location>
</feature>
<keyword evidence="3" id="KW-0547">Nucleotide-binding</keyword>
<gene>
    <name evidence="6" type="primary">gsiA</name>
    <name evidence="6" type="ORF">Mcate_02153</name>
</gene>
<dbReference type="InterPro" id="IPR027417">
    <property type="entry name" value="P-loop_NTPase"/>
</dbReference>
<evidence type="ECO:0000256" key="3">
    <source>
        <dbReference type="ARBA" id="ARBA00022741"/>
    </source>
</evidence>
<keyword evidence="6" id="KW-0378">Hydrolase</keyword>
<proteinExistence type="inferred from homology"/>
<dbReference type="InterPro" id="IPR003439">
    <property type="entry name" value="ABC_transporter-like_ATP-bd"/>
</dbReference>
<dbReference type="InterPro" id="IPR013563">
    <property type="entry name" value="Oligopep_ABC_C"/>
</dbReference>
<comment type="caution">
    <text evidence="6">The sequence shown here is derived from an EMBL/GenBank/DDBJ whole genome shotgun (WGS) entry which is preliminary data.</text>
</comment>
<feature type="domain" description="ABC transporter" evidence="5">
    <location>
        <begin position="7"/>
        <end position="263"/>
    </location>
</feature>
<comment type="similarity">
    <text evidence="1">Belongs to the ABC transporter superfamily.</text>
</comment>
<sequence>MKQERILEVSQLTVEFTTDNGVVQAVRDLSFHIDKGETLAVVGESGSGKSVTSLAIMRLIPSPPGRIVSGQVWFRGKDGQPKDLIGLTEAQMRRIRGNDIAMIFQEPMTSLNPVYTVGDQIVEAIRLHQGKSRQEAKALAIEMLNLVEIPDPHRRFADYPHQMSGGMRQRVMIAMALSCKPSLLIADEPTTALDVIIQAQILELINKLKSEIQTSVLFITHDLGVVAEMADRVVVMQHGVKVEEGGVKEIFATPKEAYTQRLIASVPRIDMARPAPPKQEEPPVLLEIEHLQKWFPLRGGLLNRVQGYVKAVSDVSLKIHKGEVLGLVGESGSGKTTVGRCILRLIEPTGGRIIFDGQDITHLPKHELRPLRRRLQIIFQDPFASLNPRMTVGDILAEPLLIHNTHKTAAARNQRVAELLEMVQLDPDMARRYPHEFSGGQRQRIGIARALALNPDFIVADECVSALDVSIRAEILELIRELKKTLGLTLLFISHDLAVVESISDRVAVMYRGRLVELADAHTIYRNPQDDYTKALLSAVPIPDPTVKRTRVPWDPEAYQRRLDTTPA</sequence>
<accession>A0A399DTU6</accession>
<dbReference type="Pfam" id="PF00005">
    <property type="entry name" value="ABC_tran"/>
    <property type="match status" value="2"/>
</dbReference>
<evidence type="ECO:0000256" key="1">
    <source>
        <dbReference type="ARBA" id="ARBA00005417"/>
    </source>
</evidence>